<protein>
    <submittedName>
        <fullName evidence="2">Thiol-disulfide isomerase or thioredoxin</fullName>
    </submittedName>
</protein>
<proteinExistence type="predicted"/>
<keyword evidence="3" id="KW-1185">Reference proteome</keyword>
<dbReference type="GO" id="GO:0016853">
    <property type="term" value="F:isomerase activity"/>
    <property type="evidence" value="ECO:0007669"/>
    <property type="project" value="UniProtKB-KW"/>
</dbReference>
<dbReference type="CDD" id="cd02947">
    <property type="entry name" value="TRX_family"/>
    <property type="match status" value="1"/>
</dbReference>
<evidence type="ECO:0000313" key="2">
    <source>
        <dbReference type="EMBL" id="SIR15022.1"/>
    </source>
</evidence>
<organism evidence="2 3">
    <name type="scientific">Haladaptatus litoreus</name>
    <dbReference type="NCBI Taxonomy" id="553468"/>
    <lineage>
        <taxon>Archaea</taxon>
        <taxon>Methanobacteriati</taxon>
        <taxon>Methanobacteriota</taxon>
        <taxon>Stenosarchaea group</taxon>
        <taxon>Halobacteria</taxon>
        <taxon>Halobacteriales</taxon>
        <taxon>Haladaptataceae</taxon>
        <taxon>Haladaptatus</taxon>
    </lineage>
</organism>
<feature type="domain" description="Thioredoxin" evidence="1">
    <location>
        <begin position="17"/>
        <end position="138"/>
    </location>
</feature>
<sequence>MPEETVVYHVPAQVTNMESTEPTPTWDASAHSETVSAIEAGVGEVTYRVWGADWCGDCRSALPDFFAALDAAGVPDDEMKVYEVDRDKNGELTDEYDVTLIPTIVAERDDEEVARFEESEDIPAAEFVAQKLLESDVSA</sequence>
<evidence type="ECO:0000313" key="3">
    <source>
        <dbReference type="Proteomes" id="UP000186914"/>
    </source>
</evidence>
<dbReference type="RefSeq" id="WP_245799955.1">
    <property type="nucleotide sequence ID" value="NZ_FTNO01000001.1"/>
</dbReference>
<dbReference type="Pfam" id="PF00085">
    <property type="entry name" value="Thioredoxin"/>
    <property type="match status" value="1"/>
</dbReference>
<dbReference type="AlphaFoldDB" id="A0A1N6YKB8"/>
<gene>
    <name evidence="2" type="ORF">SAMN05421858_1608</name>
</gene>
<accession>A0A1N6YKB8</accession>
<keyword evidence="2" id="KW-0413">Isomerase</keyword>
<dbReference type="InterPro" id="IPR013766">
    <property type="entry name" value="Thioredoxin_domain"/>
</dbReference>
<dbReference type="PROSITE" id="PS51352">
    <property type="entry name" value="THIOREDOXIN_2"/>
    <property type="match status" value="1"/>
</dbReference>
<evidence type="ECO:0000259" key="1">
    <source>
        <dbReference type="PROSITE" id="PS51352"/>
    </source>
</evidence>
<dbReference type="SUPFAM" id="SSF52833">
    <property type="entry name" value="Thioredoxin-like"/>
    <property type="match status" value="1"/>
</dbReference>
<dbReference type="Proteomes" id="UP000186914">
    <property type="component" value="Unassembled WGS sequence"/>
</dbReference>
<dbReference type="EMBL" id="FTNO01000001">
    <property type="protein sequence ID" value="SIR15022.1"/>
    <property type="molecule type" value="Genomic_DNA"/>
</dbReference>
<dbReference type="InterPro" id="IPR036249">
    <property type="entry name" value="Thioredoxin-like_sf"/>
</dbReference>
<dbReference type="Gene3D" id="3.40.30.10">
    <property type="entry name" value="Glutaredoxin"/>
    <property type="match status" value="1"/>
</dbReference>
<name>A0A1N6YKB8_9EURY</name>
<reference evidence="3" key="1">
    <citation type="submission" date="2017-01" db="EMBL/GenBank/DDBJ databases">
        <authorList>
            <person name="Varghese N."/>
            <person name="Submissions S."/>
        </authorList>
    </citation>
    <scope>NUCLEOTIDE SEQUENCE [LARGE SCALE GENOMIC DNA]</scope>
    <source>
        <strain evidence="3">CGMCC 1.7737</strain>
    </source>
</reference>